<proteinExistence type="predicted"/>
<reference evidence="1" key="1">
    <citation type="submission" date="2023-06" db="EMBL/GenBank/DDBJ databases">
        <authorList>
            <consortium name="Lawrence Berkeley National Laboratory"/>
            <person name="Ahrendt S."/>
            <person name="Sahu N."/>
            <person name="Indic B."/>
            <person name="Wong-Bajracharya J."/>
            <person name="Merenyi Z."/>
            <person name="Ke H.-M."/>
            <person name="Monk M."/>
            <person name="Kocsube S."/>
            <person name="Drula E."/>
            <person name="Lipzen A."/>
            <person name="Balint B."/>
            <person name="Henrissat B."/>
            <person name="Andreopoulos B."/>
            <person name="Martin F.M."/>
            <person name="Harder C.B."/>
            <person name="Rigling D."/>
            <person name="Ford K.L."/>
            <person name="Foster G.D."/>
            <person name="Pangilinan J."/>
            <person name="Papanicolaou A."/>
            <person name="Barry K."/>
            <person name="LaButti K."/>
            <person name="Viragh M."/>
            <person name="Koriabine M."/>
            <person name="Yan M."/>
            <person name="Riley R."/>
            <person name="Champramary S."/>
            <person name="Plett K.L."/>
            <person name="Tsai I.J."/>
            <person name="Slot J."/>
            <person name="Sipos G."/>
            <person name="Plett J."/>
            <person name="Nagy L.G."/>
            <person name="Grigoriev I.V."/>
        </authorList>
    </citation>
    <scope>NUCLEOTIDE SEQUENCE</scope>
    <source>
        <strain evidence="1">CCBAS 213</strain>
    </source>
</reference>
<dbReference type="RefSeq" id="XP_060321670.1">
    <property type="nucleotide sequence ID" value="XM_060480485.1"/>
</dbReference>
<accession>A0AA39J3I6</accession>
<dbReference type="AlphaFoldDB" id="A0AA39J3I6"/>
<dbReference type="Proteomes" id="UP001175211">
    <property type="component" value="Unassembled WGS sequence"/>
</dbReference>
<protein>
    <submittedName>
        <fullName evidence="1">Uncharacterized protein</fullName>
    </submittedName>
</protein>
<evidence type="ECO:0000313" key="2">
    <source>
        <dbReference type="Proteomes" id="UP001175211"/>
    </source>
</evidence>
<gene>
    <name evidence="1" type="ORF">EV420DRAFT_1754592</name>
</gene>
<name>A0AA39J3I6_ARMTA</name>
<organism evidence="1 2">
    <name type="scientific">Armillaria tabescens</name>
    <name type="common">Ringless honey mushroom</name>
    <name type="synonym">Agaricus tabescens</name>
    <dbReference type="NCBI Taxonomy" id="1929756"/>
    <lineage>
        <taxon>Eukaryota</taxon>
        <taxon>Fungi</taxon>
        <taxon>Dikarya</taxon>
        <taxon>Basidiomycota</taxon>
        <taxon>Agaricomycotina</taxon>
        <taxon>Agaricomycetes</taxon>
        <taxon>Agaricomycetidae</taxon>
        <taxon>Agaricales</taxon>
        <taxon>Marasmiineae</taxon>
        <taxon>Physalacriaceae</taxon>
        <taxon>Desarmillaria</taxon>
    </lineage>
</organism>
<comment type="caution">
    <text evidence="1">The sequence shown here is derived from an EMBL/GenBank/DDBJ whole genome shotgun (WGS) entry which is preliminary data.</text>
</comment>
<keyword evidence="2" id="KW-1185">Reference proteome</keyword>
<dbReference type="GeneID" id="85364033"/>
<dbReference type="EMBL" id="JAUEPS010000196">
    <property type="protein sequence ID" value="KAK0434169.1"/>
    <property type="molecule type" value="Genomic_DNA"/>
</dbReference>
<sequence length="251" mass="28906">MLFFAWFSCYWVLLPYGWWFGAWLSNVGYRTCFTVSISYNKLMEDYGLSLYQHDSHTGVTALMLVLNNHYSNIHNPLISTGHELCVCSCKVLGFKSRYHSHYYAGHVSQPQEARRQEMNVIQHQIIPLQESERMLATRYGMAEDFDSVEVFSEGQKTGICRNWIRLNELRLRLAGLRLSTRAYAVTPPCKLRKAMIIASRIEPSEHSRKPPEPSCSRASALVIQNLQVLTTALKEKANYSRKSVGYRRVDS</sequence>
<evidence type="ECO:0000313" key="1">
    <source>
        <dbReference type="EMBL" id="KAK0434169.1"/>
    </source>
</evidence>